<dbReference type="AlphaFoldDB" id="A0A0C5WDH7"/>
<dbReference type="PATRIC" id="fig|658445.3.peg.5174"/>
<dbReference type="Pfam" id="PF07963">
    <property type="entry name" value="N_methyl"/>
    <property type="match status" value="1"/>
</dbReference>
<feature type="transmembrane region" description="Helical" evidence="1">
    <location>
        <begin position="6"/>
        <end position="28"/>
    </location>
</feature>
<dbReference type="OrthoDB" id="5829918at2"/>
<sequence>MISNSRGFSFVEVLIALAIMAVGVMAVIKMQSFMDFKADNALKTLDALYLAEEKLEQYHTRSQSAAGGTIAFGSIQSHTEATSMAGLTVTRVVTVIDDMPVPDAKKVTVEVIWNDRFEQIQSVSLETVISKYSEFD</sequence>
<dbReference type="HOGENOM" id="CLU_150639_0_0_6"/>
<dbReference type="STRING" id="658445.H744_2c3117"/>
<protein>
    <submittedName>
        <fullName evidence="2">Putative type IV pilin</fullName>
    </submittedName>
</protein>
<name>A0A0C5WDH7_9GAMM</name>
<evidence type="ECO:0000313" key="2">
    <source>
        <dbReference type="EMBL" id="AJR09761.1"/>
    </source>
</evidence>
<gene>
    <name evidence="2" type="ORF">H744_2c3117</name>
</gene>
<dbReference type="KEGG" id="pgb:H744_2c3117"/>
<keyword evidence="1" id="KW-0472">Membrane</keyword>
<reference evidence="2 3" key="1">
    <citation type="submission" date="2013-05" db="EMBL/GenBank/DDBJ databases">
        <title>Complete genome sequence of the lipase-producing bacterium Photobacterium gaetbulicola Gung47.</title>
        <authorList>
            <person name="Kim Y.-O."/>
        </authorList>
    </citation>
    <scope>NUCLEOTIDE SEQUENCE [LARGE SCALE GENOMIC DNA]</scope>
    <source>
        <strain evidence="2 3">Gung47</strain>
    </source>
</reference>
<accession>A0A0C5WDH7</accession>
<dbReference type="InterPro" id="IPR012902">
    <property type="entry name" value="N_methyl_site"/>
</dbReference>
<evidence type="ECO:0000256" key="1">
    <source>
        <dbReference type="SAM" id="Phobius"/>
    </source>
</evidence>
<evidence type="ECO:0000313" key="3">
    <source>
        <dbReference type="Proteomes" id="UP000032303"/>
    </source>
</evidence>
<keyword evidence="3" id="KW-1185">Reference proteome</keyword>
<keyword evidence="1" id="KW-1133">Transmembrane helix</keyword>
<proteinExistence type="predicted"/>
<organism evidence="2 3">
    <name type="scientific">Photobacterium gaetbulicola Gung47</name>
    <dbReference type="NCBI Taxonomy" id="658445"/>
    <lineage>
        <taxon>Bacteria</taxon>
        <taxon>Pseudomonadati</taxon>
        <taxon>Pseudomonadota</taxon>
        <taxon>Gammaproteobacteria</taxon>
        <taxon>Vibrionales</taxon>
        <taxon>Vibrionaceae</taxon>
        <taxon>Photobacterium</taxon>
    </lineage>
</organism>
<keyword evidence="1" id="KW-0812">Transmembrane</keyword>
<dbReference type="EMBL" id="CP005974">
    <property type="protein sequence ID" value="AJR09761.1"/>
    <property type="molecule type" value="Genomic_DNA"/>
</dbReference>
<dbReference type="Proteomes" id="UP000032303">
    <property type="component" value="Chromosome 2"/>
</dbReference>
<dbReference type="NCBIfam" id="TIGR02532">
    <property type="entry name" value="IV_pilin_GFxxxE"/>
    <property type="match status" value="1"/>
</dbReference>